<dbReference type="InterPro" id="IPR005508">
    <property type="entry name" value="At2g31720-like"/>
</dbReference>
<accession>A0A2U1L0J3</accession>
<reference evidence="6 7" key="1">
    <citation type="journal article" date="2018" name="Mol. Plant">
        <title>The genome of Artemisia annua provides insight into the evolution of Asteraceae family and artemisinin biosynthesis.</title>
        <authorList>
            <person name="Shen Q."/>
            <person name="Zhang L."/>
            <person name="Liao Z."/>
            <person name="Wang S."/>
            <person name="Yan T."/>
            <person name="Shi P."/>
            <person name="Liu M."/>
            <person name="Fu X."/>
            <person name="Pan Q."/>
            <person name="Wang Y."/>
            <person name="Lv Z."/>
            <person name="Lu X."/>
            <person name="Zhang F."/>
            <person name="Jiang W."/>
            <person name="Ma Y."/>
            <person name="Chen M."/>
            <person name="Hao X."/>
            <person name="Li L."/>
            <person name="Tang Y."/>
            <person name="Lv G."/>
            <person name="Zhou Y."/>
            <person name="Sun X."/>
            <person name="Brodelius P.E."/>
            <person name="Rose J.K.C."/>
            <person name="Tang K."/>
        </authorList>
    </citation>
    <scope>NUCLEOTIDE SEQUENCE [LARGE SCALE GENOMIC DNA]</scope>
    <source>
        <strain evidence="7">cv. Huhao1</strain>
        <tissue evidence="6">Leaf</tissue>
    </source>
</reference>
<evidence type="ECO:0008006" key="8">
    <source>
        <dbReference type="Google" id="ProtNLM"/>
    </source>
</evidence>
<dbReference type="SUPFAM" id="SSF101936">
    <property type="entry name" value="DNA-binding pseudobarrel domain"/>
    <property type="match status" value="1"/>
</dbReference>
<evidence type="ECO:0000256" key="1">
    <source>
        <dbReference type="ARBA" id="ARBA00004123"/>
    </source>
</evidence>
<comment type="caution">
    <text evidence="6">The sequence shown here is derived from an EMBL/GenBank/DDBJ whole genome shotgun (WGS) entry which is preliminary data.</text>
</comment>
<dbReference type="OrthoDB" id="1935604at2759"/>
<name>A0A2U1L0J3_ARTAN</name>
<evidence type="ECO:0000313" key="6">
    <source>
        <dbReference type="EMBL" id="PWA42484.1"/>
    </source>
</evidence>
<dbReference type="GO" id="GO:0003677">
    <property type="term" value="F:DNA binding"/>
    <property type="evidence" value="ECO:0007669"/>
    <property type="project" value="UniProtKB-KW"/>
</dbReference>
<evidence type="ECO:0000256" key="2">
    <source>
        <dbReference type="ARBA" id="ARBA00023015"/>
    </source>
</evidence>
<evidence type="ECO:0000256" key="5">
    <source>
        <dbReference type="ARBA" id="ARBA00023242"/>
    </source>
</evidence>
<keyword evidence="7" id="KW-1185">Reference proteome</keyword>
<gene>
    <name evidence="6" type="ORF">CTI12_AA544240</name>
</gene>
<organism evidence="6 7">
    <name type="scientific">Artemisia annua</name>
    <name type="common">Sweet wormwood</name>
    <dbReference type="NCBI Taxonomy" id="35608"/>
    <lineage>
        <taxon>Eukaryota</taxon>
        <taxon>Viridiplantae</taxon>
        <taxon>Streptophyta</taxon>
        <taxon>Embryophyta</taxon>
        <taxon>Tracheophyta</taxon>
        <taxon>Spermatophyta</taxon>
        <taxon>Magnoliopsida</taxon>
        <taxon>eudicotyledons</taxon>
        <taxon>Gunneridae</taxon>
        <taxon>Pentapetalae</taxon>
        <taxon>asterids</taxon>
        <taxon>campanulids</taxon>
        <taxon>Asterales</taxon>
        <taxon>Asteraceae</taxon>
        <taxon>Asteroideae</taxon>
        <taxon>Anthemideae</taxon>
        <taxon>Artemisiinae</taxon>
        <taxon>Artemisia</taxon>
    </lineage>
</organism>
<dbReference type="PANTHER" id="PTHR31541:SF60">
    <property type="entry name" value="TF-B3 DOMAIN-CONTAINING PROTEIN"/>
    <property type="match status" value="1"/>
</dbReference>
<dbReference type="EMBL" id="PKPP01012367">
    <property type="protein sequence ID" value="PWA42484.1"/>
    <property type="molecule type" value="Genomic_DNA"/>
</dbReference>
<dbReference type="PANTHER" id="PTHR31541">
    <property type="entry name" value="B3 DOMAIN PLANT PROTEIN-RELATED"/>
    <property type="match status" value="1"/>
</dbReference>
<keyword evidence="2" id="KW-0805">Transcription regulation</keyword>
<sequence>MAFRPYQLVQTKSFLNNHLGEVPKHQPDVGFPVNDDQSVSVQLSLGLGVSGSTSSITKQSSLPMMKRLSPSKHMELVNAARSFSLYLSAEDNDSFIKSSSSEKSSLAINKRLSPSKHMELVNAARSFSLYLSAEDNDSFIKSSSSEKSSLAINKRLMAPQDTYPTYKNVLATQVNEPMKKRKKRPKRIEFGKVAAEQLNEPNKKKRKLPEKINCGPIVKNEVTEQLESCIRETIKGSEIKLVIQKVLYMSDLLKSQNRLNLPFKQLETKDFLTDEEKTDLESGKKEIVVPLLGPTLRMYDEPMKLKIWPMARTNNYVLMNKWNNFVEENKDYLKHLSTIQLWSFRVDQQLCFALAVVKRPMANGVNEVA</sequence>
<evidence type="ECO:0000256" key="3">
    <source>
        <dbReference type="ARBA" id="ARBA00023125"/>
    </source>
</evidence>
<keyword evidence="5" id="KW-0539">Nucleus</keyword>
<dbReference type="Proteomes" id="UP000245207">
    <property type="component" value="Unassembled WGS sequence"/>
</dbReference>
<evidence type="ECO:0000313" key="7">
    <source>
        <dbReference type="Proteomes" id="UP000245207"/>
    </source>
</evidence>
<dbReference type="STRING" id="35608.A0A2U1L0J3"/>
<keyword evidence="3" id="KW-0238">DNA-binding</keyword>
<evidence type="ECO:0000256" key="4">
    <source>
        <dbReference type="ARBA" id="ARBA00023163"/>
    </source>
</evidence>
<comment type="subcellular location">
    <subcellularLocation>
        <location evidence="1">Nucleus</location>
    </subcellularLocation>
</comment>
<dbReference type="Gene3D" id="2.40.330.10">
    <property type="entry name" value="DNA-binding pseudobarrel domain"/>
    <property type="match status" value="1"/>
</dbReference>
<dbReference type="Pfam" id="PF03754">
    <property type="entry name" value="At2g31720-like"/>
    <property type="match status" value="1"/>
</dbReference>
<dbReference type="InterPro" id="IPR015300">
    <property type="entry name" value="DNA-bd_pseudobarrel_sf"/>
</dbReference>
<dbReference type="GO" id="GO:0005634">
    <property type="term" value="C:nucleus"/>
    <property type="evidence" value="ECO:0007669"/>
    <property type="project" value="UniProtKB-SubCell"/>
</dbReference>
<dbReference type="AlphaFoldDB" id="A0A2U1L0J3"/>
<proteinExistence type="predicted"/>
<protein>
    <recommendedName>
        <fullName evidence="8">B3 domain-containing protein</fullName>
    </recommendedName>
</protein>
<keyword evidence="4" id="KW-0804">Transcription</keyword>